<dbReference type="EMBL" id="HE806317">
    <property type="protein sequence ID" value="CCH58896.1"/>
    <property type="molecule type" value="Genomic_DNA"/>
</dbReference>
<dbReference type="HOGENOM" id="CLU_009058_2_0_1"/>
<dbReference type="InterPro" id="IPR001683">
    <property type="entry name" value="PX_dom"/>
</dbReference>
<comment type="similarity">
    <text evidence="3">Belongs to the sorting nexin family.</text>
</comment>
<evidence type="ECO:0000256" key="4">
    <source>
        <dbReference type="ARBA" id="ARBA00014268"/>
    </source>
</evidence>
<dbReference type="Pfam" id="PF00787">
    <property type="entry name" value="PX"/>
    <property type="match status" value="1"/>
</dbReference>
<sequence>MNSFDEGNHWNKINESPVLKMNHGWGQNSVPNATNNIFTDVWDSTENLNQMKQPTTSPSGKLLNAVVVEGNKPEEPEFHTPSGNVASTANISPRSDVHTDVVKSNTIINSNNDMELFTDITKQLWYTDLRKSYNPLEENIIHIEDIPELVGLFFKHINYKVRHSIDLNSEGPISSDKTVIRRYSDFVWLRRVLIKKYPFRMVPELPPKKLGAQNTNRKFIEKRRKGLSRFINLIMKHPILQGDELVITFLTVPVELSSWRTQATYDLSDEFTDEKISKEFKNAWKSEYTNKWNIADSNIDLILEVWYKIGMLVERYERRLRETVQEKNMLGTLLDHMSKISIKLYPEDENIGSIDVINNKLQTIRDSLKSTNTFDADESEVYSSIIIPKFKIFVDVINSLKGVFNRYRIIGRNDIVRLKRKVELSMEKLKTIEDQGSNEYLAIQSIIEKDKKTIVDQTNRAWLIRKCLLHEFSMFQETQHLLTDAFLEWIKTKSTFSGLKYEEWKRLLDQLQQT</sequence>
<dbReference type="OMA" id="CILVERM"/>
<proteinExistence type="inferred from homology"/>
<accession>I2GXP4</accession>
<feature type="domain" description="PX" evidence="10">
    <location>
        <begin position="137"/>
        <end position="256"/>
    </location>
</feature>
<dbReference type="Proteomes" id="UP000002866">
    <property type="component" value="Chromosome 2"/>
</dbReference>
<dbReference type="InParanoid" id="I2GXP4"/>
<dbReference type="InterPro" id="IPR028662">
    <property type="entry name" value="SNX8/Mvp1"/>
</dbReference>
<dbReference type="GO" id="GO:0005829">
    <property type="term" value="C:cytosol"/>
    <property type="evidence" value="ECO:0007669"/>
    <property type="project" value="GOC"/>
</dbReference>
<evidence type="ECO:0000256" key="6">
    <source>
        <dbReference type="ARBA" id="ARBA00022490"/>
    </source>
</evidence>
<reference evidence="11 12" key="1">
    <citation type="journal article" date="2011" name="Proc. Natl. Acad. Sci. U.S.A.">
        <title>Evolutionary erosion of yeast sex chromosomes by mating-type switching accidents.</title>
        <authorList>
            <person name="Gordon J.L."/>
            <person name="Armisen D."/>
            <person name="Proux-Wera E."/>
            <person name="Oheigeartaigh S.S."/>
            <person name="Byrne K.P."/>
            <person name="Wolfe K.H."/>
        </authorList>
    </citation>
    <scope>NUCLEOTIDE SEQUENCE [LARGE SCALE GENOMIC DNA]</scope>
    <source>
        <strain evidence="12">ATCC 34711 / CBS 6284 / DSM 70876 / NBRC 10599 / NRRL Y-10934 / UCD 77-7</strain>
    </source>
</reference>
<dbReference type="OrthoDB" id="10064318at2759"/>
<protein>
    <recommendedName>
        <fullName evidence="4">Sorting nexin MVP1</fullName>
    </recommendedName>
    <alternativeName>
        <fullName evidence="9">Sorting nexin mvp1</fullName>
    </alternativeName>
</protein>
<dbReference type="AlphaFoldDB" id="I2GXP4"/>
<evidence type="ECO:0000313" key="11">
    <source>
        <dbReference type="EMBL" id="CCH58896.1"/>
    </source>
</evidence>
<gene>
    <name evidence="11" type="primary">TBLA0B00520</name>
    <name evidence="11" type="ORF">TBLA_0B00520</name>
</gene>
<evidence type="ECO:0000256" key="3">
    <source>
        <dbReference type="ARBA" id="ARBA00010883"/>
    </source>
</evidence>
<dbReference type="GeneID" id="14493834"/>
<dbReference type="GO" id="GO:0006623">
    <property type="term" value="P:protein targeting to vacuole"/>
    <property type="evidence" value="ECO:0007669"/>
    <property type="project" value="TreeGrafter"/>
</dbReference>
<keyword evidence="12" id="KW-1185">Reference proteome</keyword>
<dbReference type="InterPro" id="IPR036871">
    <property type="entry name" value="PX_dom_sf"/>
</dbReference>
<dbReference type="STRING" id="1071380.I2GXP4"/>
<comment type="subcellular location">
    <subcellularLocation>
        <location evidence="2">Cytoplasm</location>
    </subcellularLocation>
    <subcellularLocation>
        <location evidence="1">Membrane</location>
        <topology evidence="1">Peripheral membrane protein</topology>
        <orientation evidence="1">Cytoplasmic side</orientation>
    </subcellularLocation>
</comment>
<dbReference type="FunFam" id="3.30.1520.10:FF:000042">
    <property type="entry name" value="Sorting nexin mvp1"/>
    <property type="match status" value="1"/>
</dbReference>
<evidence type="ECO:0000259" key="10">
    <source>
        <dbReference type="PROSITE" id="PS50195"/>
    </source>
</evidence>
<dbReference type="CDD" id="cd06866">
    <property type="entry name" value="PX_SNX8_Mvp1p_like"/>
    <property type="match status" value="1"/>
</dbReference>
<dbReference type="GO" id="GO:0032266">
    <property type="term" value="F:phosphatidylinositol-3-phosphate binding"/>
    <property type="evidence" value="ECO:0007669"/>
    <property type="project" value="TreeGrafter"/>
</dbReference>
<dbReference type="GO" id="GO:0042147">
    <property type="term" value="P:retrograde transport, endosome to Golgi"/>
    <property type="evidence" value="ECO:0007669"/>
    <property type="project" value="InterPro"/>
</dbReference>
<evidence type="ECO:0000256" key="1">
    <source>
        <dbReference type="ARBA" id="ARBA00004287"/>
    </source>
</evidence>
<dbReference type="PANTHER" id="PTHR47554">
    <property type="entry name" value="SORTING NEXIN MVP1"/>
    <property type="match status" value="1"/>
</dbReference>
<evidence type="ECO:0000313" key="12">
    <source>
        <dbReference type="Proteomes" id="UP000002866"/>
    </source>
</evidence>
<organism evidence="11 12">
    <name type="scientific">Henningerozyma blattae (strain ATCC 34711 / CBS 6284 / DSM 70876 / NBRC 10599 / NRRL Y-10934 / UCD 77-7)</name>
    <name type="common">Yeast</name>
    <name type="synonym">Tetrapisispora blattae</name>
    <dbReference type="NCBI Taxonomy" id="1071380"/>
    <lineage>
        <taxon>Eukaryota</taxon>
        <taxon>Fungi</taxon>
        <taxon>Dikarya</taxon>
        <taxon>Ascomycota</taxon>
        <taxon>Saccharomycotina</taxon>
        <taxon>Saccharomycetes</taxon>
        <taxon>Saccharomycetales</taxon>
        <taxon>Saccharomycetaceae</taxon>
        <taxon>Henningerozyma</taxon>
    </lineage>
</organism>
<name>I2GXP4_HENB6</name>
<dbReference type="SUPFAM" id="SSF64268">
    <property type="entry name" value="PX domain"/>
    <property type="match status" value="1"/>
</dbReference>
<keyword evidence="7" id="KW-0653">Protein transport</keyword>
<dbReference type="GO" id="GO:0005768">
    <property type="term" value="C:endosome"/>
    <property type="evidence" value="ECO:0007669"/>
    <property type="project" value="TreeGrafter"/>
</dbReference>
<dbReference type="RefSeq" id="XP_004178415.1">
    <property type="nucleotide sequence ID" value="XM_004178367.1"/>
</dbReference>
<dbReference type="Gene3D" id="3.30.1520.10">
    <property type="entry name" value="Phox-like domain"/>
    <property type="match status" value="1"/>
</dbReference>
<evidence type="ECO:0000256" key="7">
    <source>
        <dbReference type="ARBA" id="ARBA00022927"/>
    </source>
</evidence>
<dbReference type="PROSITE" id="PS50195">
    <property type="entry name" value="PX"/>
    <property type="match status" value="1"/>
</dbReference>
<evidence type="ECO:0000256" key="9">
    <source>
        <dbReference type="ARBA" id="ARBA00072009"/>
    </source>
</evidence>
<dbReference type="Pfam" id="PF19566">
    <property type="entry name" value="Snx8_BAR_dom"/>
    <property type="match status" value="1"/>
</dbReference>
<dbReference type="eggNOG" id="KOG2273">
    <property type="taxonomic scope" value="Eukaryota"/>
</dbReference>
<keyword evidence="5" id="KW-0813">Transport</keyword>
<dbReference type="InterPro" id="IPR045734">
    <property type="entry name" value="Snx8_BAR_dom"/>
</dbReference>
<dbReference type="KEGG" id="tbl:TBLA_0B00520"/>
<dbReference type="PANTHER" id="PTHR47554:SF1">
    <property type="entry name" value="SORTING NEXIN MVP1"/>
    <property type="match status" value="1"/>
</dbReference>
<dbReference type="InterPro" id="IPR035704">
    <property type="entry name" value="SNX8/Mvp1_PX"/>
</dbReference>
<keyword evidence="8" id="KW-0472">Membrane</keyword>
<evidence type="ECO:0000256" key="8">
    <source>
        <dbReference type="ARBA" id="ARBA00023136"/>
    </source>
</evidence>
<dbReference type="CDD" id="cd07597">
    <property type="entry name" value="BAR_SNX8"/>
    <property type="match status" value="1"/>
</dbReference>
<keyword evidence="6" id="KW-0963">Cytoplasm</keyword>
<dbReference type="SMART" id="SM00312">
    <property type="entry name" value="PX"/>
    <property type="match status" value="1"/>
</dbReference>
<evidence type="ECO:0000256" key="5">
    <source>
        <dbReference type="ARBA" id="ARBA00022448"/>
    </source>
</evidence>
<dbReference type="GO" id="GO:0016020">
    <property type="term" value="C:membrane"/>
    <property type="evidence" value="ECO:0007669"/>
    <property type="project" value="UniProtKB-SubCell"/>
</dbReference>
<evidence type="ECO:0000256" key="2">
    <source>
        <dbReference type="ARBA" id="ARBA00004496"/>
    </source>
</evidence>